<evidence type="ECO:0000313" key="2">
    <source>
        <dbReference type="Proteomes" id="UP000012043"/>
    </source>
</evidence>
<organism evidence="1 2">
    <name type="scientific">Alishewanella aestuarii B11</name>
    <dbReference type="NCBI Taxonomy" id="1197174"/>
    <lineage>
        <taxon>Bacteria</taxon>
        <taxon>Pseudomonadati</taxon>
        <taxon>Pseudomonadota</taxon>
        <taxon>Gammaproteobacteria</taxon>
        <taxon>Alteromonadales</taxon>
        <taxon>Alteromonadaceae</taxon>
        <taxon>Alishewanella</taxon>
    </lineage>
</organism>
<dbReference type="Proteomes" id="UP000012043">
    <property type="component" value="Unassembled WGS sequence"/>
</dbReference>
<dbReference type="RefSeq" id="WP_008609493.1">
    <property type="nucleotide sequence ID" value="NZ_ALAB01000029.1"/>
</dbReference>
<protein>
    <submittedName>
        <fullName evidence="1">Uncharacterized protein</fullName>
    </submittedName>
</protein>
<keyword evidence="2" id="KW-1185">Reference proteome</keyword>
<evidence type="ECO:0000313" key="1">
    <source>
        <dbReference type="EMBL" id="EJI84610.1"/>
    </source>
</evidence>
<sequence length="127" mass="14635">MSRTYQITFSDDVMTPEYLDRIAQYHQISTELYIKRLLSQSVDHMHPEIKDISNFDSLDECFIANGLRKCTNNRWHTVVLMTEPENPLLVQLRQQAEQLQLSQEDLALQYIAAGLAASPARDETHNG</sequence>
<dbReference type="AlphaFoldDB" id="J1Y9Z3"/>
<gene>
    <name evidence="1" type="ORF">AEST_25430</name>
</gene>
<proteinExistence type="predicted"/>
<accession>J1Y9Z3</accession>
<comment type="caution">
    <text evidence="1">The sequence shown here is derived from an EMBL/GenBank/DDBJ whole genome shotgun (WGS) entry which is preliminary data.</text>
</comment>
<dbReference type="EMBL" id="ALAB01000029">
    <property type="protein sequence ID" value="EJI84610.1"/>
    <property type="molecule type" value="Genomic_DNA"/>
</dbReference>
<reference evidence="1 2" key="1">
    <citation type="journal article" date="2012" name="J. Bacteriol.">
        <title>Genome Sequence of Pectin-Degrading Alishewanella aestuarii Strain B11T, Isolated from Tidal Flat Sediment.</title>
        <authorList>
            <person name="Jung J."/>
            <person name="Choi S."/>
            <person name="Chun J."/>
            <person name="Park W."/>
        </authorList>
    </citation>
    <scope>NUCLEOTIDE SEQUENCE [LARGE SCALE GENOMIC DNA]</scope>
    <source>
        <strain evidence="1 2">B11</strain>
    </source>
</reference>
<dbReference type="PATRIC" id="fig|1197174.4.peg.2486"/>
<name>J1Y9Z3_9ALTE</name>